<dbReference type="PANTHER" id="PTHR43629:SF2">
    <property type="entry name" value="RHODANESE-LIKE_PPIC DOMAIN-CONTAINING PROTEIN 12, CHLOROPLASTIC"/>
    <property type="match status" value="1"/>
</dbReference>
<proteinExistence type="predicted"/>
<dbReference type="InterPro" id="IPR001763">
    <property type="entry name" value="Rhodanese-like_dom"/>
</dbReference>
<dbReference type="PROSITE" id="PS50206">
    <property type="entry name" value="RHODANESE_3"/>
    <property type="match status" value="1"/>
</dbReference>
<accession>A0AAW1Q9W2</accession>
<protein>
    <recommendedName>
        <fullName evidence="1">Rhodanese domain-containing protein</fullName>
    </recommendedName>
</protein>
<keyword evidence="3" id="KW-1185">Reference proteome</keyword>
<dbReference type="InterPro" id="IPR036873">
    <property type="entry name" value="Rhodanese-like_dom_sf"/>
</dbReference>
<comment type="caution">
    <text evidence="2">The sequence shown here is derived from an EMBL/GenBank/DDBJ whole genome shotgun (WGS) entry which is preliminary data.</text>
</comment>
<reference evidence="2 3" key="1">
    <citation type="journal article" date="2024" name="Nat. Commun.">
        <title>Phylogenomics reveals the evolutionary origins of lichenization in chlorophyte algae.</title>
        <authorList>
            <person name="Puginier C."/>
            <person name="Libourel C."/>
            <person name="Otte J."/>
            <person name="Skaloud P."/>
            <person name="Haon M."/>
            <person name="Grisel S."/>
            <person name="Petersen M."/>
            <person name="Berrin J.G."/>
            <person name="Delaux P.M."/>
            <person name="Dal Grande F."/>
            <person name="Keller J."/>
        </authorList>
    </citation>
    <scope>NUCLEOTIDE SEQUENCE [LARGE SCALE GENOMIC DNA]</scope>
    <source>
        <strain evidence="2 3">SAG 2043</strain>
    </source>
</reference>
<gene>
    <name evidence="2" type="ORF">WJX72_001141</name>
</gene>
<dbReference type="SMART" id="SM00450">
    <property type="entry name" value="RHOD"/>
    <property type="match status" value="1"/>
</dbReference>
<dbReference type="Pfam" id="PF00581">
    <property type="entry name" value="Rhodanese"/>
    <property type="match status" value="1"/>
</dbReference>
<name>A0AAW1Q9W2_9CHLO</name>
<evidence type="ECO:0000313" key="3">
    <source>
        <dbReference type="Proteomes" id="UP001489004"/>
    </source>
</evidence>
<dbReference type="PANTHER" id="PTHR43629">
    <property type="entry name" value="PEPTIDYL-PROLYL CIS-TRANS ISOMERASE"/>
    <property type="match status" value="1"/>
</dbReference>
<evidence type="ECO:0000259" key="1">
    <source>
        <dbReference type="PROSITE" id="PS50206"/>
    </source>
</evidence>
<feature type="domain" description="Rhodanese" evidence="1">
    <location>
        <begin position="15"/>
        <end position="107"/>
    </location>
</feature>
<evidence type="ECO:0000313" key="2">
    <source>
        <dbReference type="EMBL" id="KAK9817717.1"/>
    </source>
</evidence>
<dbReference type="InterPro" id="IPR052204">
    <property type="entry name" value="PpiC/parvulin_rotamase"/>
</dbReference>
<dbReference type="EMBL" id="JALJOR010000004">
    <property type="protein sequence ID" value="KAK9817717.1"/>
    <property type="molecule type" value="Genomic_DNA"/>
</dbReference>
<sequence length="109" mass="12365">MSVQELGELLLDPSDSNEVQFVDVREPEEYSMVSLPNFKLWPLQRISEWAELVTEELDISKPTVVLCHHGMRSMYVSSFLVSRGFQQVSNVSGGIDAYSQLVDPSVPRY</sequence>
<dbReference type="SUPFAM" id="SSF52821">
    <property type="entry name" value="Rhodanese/Cell cycle control phosphatase"/>
    <property type="match status" value="1"/>
</dbReference>
<dbReference type="AlphaFoldDB" id="A0AAW1Q9W2"/>
<dbReference type="Proteomes" id="UP001489004">
    <property type="component" value="Unassembled WGS sequence"/>
</dbReference>
<organism evidence="2 3">
    <name type="scientific">[Myrmecia] bisecta</name>
    <dbReference type="NCBI Taxonomy" id="41462"/>
    <lineage>
        <taxon>Eukaryota</taxon>
        <taxon>Viridiplantae</taxon>
        <taxon>Chlorophyta</taxon>
        <taxon>core chlorophytes</taxon>
        <taxon>Trebouxiophyceae</taxon>
        <taxon>Trebouxiales</taxon>
        <taxon>Trebouxiaceae</taxon>
        <taxon>Myrmecia</taxon>
    </lineage>
</organism>
<dbReference type="Gene3D" id="3.40.250.10">
    <property type="entry name" value="Rhodanese-like domain"/>
    <property type="match status" value="1"/>
</dbReference>